<reference evidence="1 2" key="1">
    <citation type="journal article" date="2016" name="Biochim. Biophys. Acta">
        <title>Characterization of red-shifted phycobilisomes isolated from the chlorophyll f-containing cyanobacterium Halomicronema hongdechloris.</title>
        <authorList>
            <person name="Li Y."/>
            <person name="Lin Y."/>
            <person name="Garvey C.J."/>
            <person name="Birch D."/>
            <person name="Corkery R.W."/>
            <person name="Loughlin P.C."/>
            <person name="Scheer H."/>
            <person name="Willows R.D."/>
            <person name="Chen M."/>
        </authorList>
    </citation>
    <scope>NUCLEOTIDE SEQUENCE [LARGE SCALE GENOMIC DNA]</scope>
    <source>
        <strain evidence="1 2">C2206</strain>
    </source>
</reference>
<dbReference type="RefSeq" id="WP_137455075.1">
    <property type="nucleotide sequence ID" value="NZ_CP021983.2"/>
</dbReference>
<dbReference type="KEGG" id="hhg:XM38_022610"/>
<gene>
    <name evidence="1" type="ORF">XM38_022610</name>
</gene>
<evidence type="ECO:0000313" key="1">
    <source>
        <dbReference type="EMBL" id="ASC71309.1"/>
    </source>
</evidence>
<proteinExistence type="predicted"/>
<sequence length="90" mass="10053">MARACLSLFPAVGRWSGLVALLGAMIRLQAVIIEDFEYYAVYESNYLDLLWSFITFKPVEYGCEIALAMLVGLWQMLVHACRSDPSAVSS</sequence>
<name>A0A1Z3HLW1_9CYAN</name>
<accession>A0A1Z3HLW1</accession>
<dbReference type="EMBL" id="CP021983">
    <property type="protein sequence ID" value="ASC71309.1"/>
    <property type="molecule type" value="Genomic_DNA"/>
</dbReference>
<protein>
    <submittedName>
        <fullName evidence="1">Uncharacterized protein</fullName>
    </submittedName>
</protein>
<organism evidence="1 2">
    <name type="scientific">Halomicronema hongdechloris C2206</name>
    <dbReference type="NCBI Taxonomy" id="1641165"/>
    <lineage>
        <taxon>Bacteria</taxon>
        <taxon>Bacillati</taxon>
        <taxon>Cyanobacteriota</taxon>
        <taxon>Cyanophyceae</taxon>
        <taxon>Nodosilineales</taxon>
        <taxon>Nodosilineaceae</taxon>
        <taxon>Halomicronema</taxon>
    </lineage>
</organism>
<keyword evidence="2" id="KW-1185">Reference proteome</keyword>
<dbReference type="Proteomes" id="UP000191901">
    <property type="component" value="Chromosome"/>
</dbReference>
<dbReference type="AlphaFoldDB" id="A0A1Z3HLW1"/>
<evidence type="ECO:0000313" key="2">
    <source>
        <dbReference type="Proteomes" id="UP000191901"/>
    </source>
</evidence>